<keyword evidence="1" id="KW-0175">Coiled coil</keyword>
<gene>
    <name evidence="2" type="ORF">COX24_01710</name>
</gene>
<protein>
    <recommendedName>
        <fullName evidence="4">Transcription regulator TrmB N-terminal domain-containing protein</fullName>
    </recommendedName>
</protein>
<reference evidence="2 3" key="1">
    <citation type="submission" date="2017-09" db="EMBL/GenBank/DDBJ databases">
        <title>Depth-based differentiation of microbial function through sediment-hosted aquifers and enrichment of novel symbionts in the deep terrestrial subsurface.</title>
        <authorList>
            <person name="Probst A.J."/>
            <person name="Ladd B."/>
            <person name="Jarett J.K."/>
            <person name="Geller-Mcgrath D.E."/>
            <person name="Sieber C.M."/>
            <person name="Emerson J.B."/>
            <person name="Anantharaman K."/>
            <person name="Thomas B.C."/>
            <person name="Malmstrom R."/>
            <person name="Stieglmeier M."/>
            <person name="Klingl A."/>
            <person name="Woyke T."/>
            <person name="Ryan C.M."/>
            <person name="Banfield J.F."/>
        </authorList>
    </citation>
    <scope>NUCLEOTIDE SEQUENCE [LARGE SCALE GENOMIC DNA]</scope>
    <source>
        <strain evidence="2">CG23_combo_of_CG06-09_8_20_14_all_37_87_8</strain>
    </source>
</reference>
<evidence type="ECO:0000313" key="3">
    <source>
        <dbReference type="Proteomes" id="UP000230447"/>
    </source>
</evidence>
<evidence type="ECO:0008006" key="4">
    <source>
        <dbReference type="Google" id="ProtNLM"/>
    </source>
</evidence>
<evidence type="ECO:0000256" key="1">
    <source>
        <dbReference type="SAM" id="Coils"/>
    </source>
</evidence>
<sequence>MRELEEGLGRKSIKAKAGIQRTTGYGILDGLVNKGLAIVSGKEPKQEFIAEKPEKIAEFLKTNIAQLQEQLKKAQGLVPQLKSIHKSGSKAQVKFYEGEKGLKEVYEDTLTSSEEIRAYATLDDMYAALPGYFPDYFKRRAKEKIAIKAIIPFTKP</sequence>
<feature type="coiled-coil region" evidence="1">
    <location>
        <begin position="57"/>
        <end position="84"/>
    </location>
</feature>
<name>A0A2G9ZF22_9BACT</name>
<dbReference type="Proteomes" id="UP000230447">
    <property type="component" value="Unassembled WGS sequence"/>
</dbReference>
<evidence type="ECO:0000313" key="2">
    <source>
        <dbReference type="EMBL" id="PIP31779.1"/>
    </source>
</evidence>
<comment type="caution">
    <text evidence="2">The sequence shown here is derived from an EMBL/GenBank/DDBJ whole genome shotgun (WGS) entry which is preliminary data.</text>
</comment>
<proteinExistence type="predicted"/>
<dbReference type="Gene3D" id="1.10.10.10">
    <property type="entry name" value="Winged helix-like DNA-binding domain superfamily/Winged helix DNA-binding domain"/>
    <property type="match status" value="1"/>
</dbReference>
<dbReference type="AlphaFoldDB" id="A0A2G9ZF22"/>
<organism evidence="2 3">
    <name type="scientific">bacterium (Candidatus Gribaldobacteria) CG23_combo_of_CG06-09_8_20_14_all_37_87_8</name>
    <dbReference type="NCBI Taxonomy" id="2014278"/>
    <lineage>
        <taxon>Bacteria</taxon>
        <taxon>Candidatus Gribaldobacteria</taxon>
    </lineage>
</organism>
<dbReference type="InterPro" id="IPR036388">
    <property type="entry name" value="WH-like_DNA-bd_sf"/>
</dbReference>
<dbReference type="EMBL" id="PCSB01000033">
    <property type="protein sequence ID" value="PIP31779.1"/>
    <property type="molecule type" value="Genomic_DNA"/>
</dbReference>
<accession>A0A2G9ZF22</accession>